<dbReference type="Pfam" id="PF00990">
    <property type="entry name" value="GGDEF"/>
    <property type="match status" value="1"/>
</dbReference>
<proteinExistence type="predicted"/>
<dbReference type="Gene3D" id="3.30.450.20">
    <property type="entry name" value="PAS domain"/>
    <property type="match status" value="1"/>
</dbReference>
<feature type="domain" description="PAS" evidence="2">
    <location>
        <begin position="269"/>
        <end position="340"/>
    </location>
</feature>
<dbReference type="PROSITE" id="PS50112">
    <property type="entry name" value="PAS"/>
    <property type="match status" value="1"/>
</dbReference>
<dbReference type="InterPro" id="IPR003660">
    <property type="entry name" value="HAMP_dom"/>
</dbReference>
<evidence type="ECO:0000259" key="3">
    <source>
        <dbReference type="PROSITE" id="PS50885"/>
    </source>
</evidence>
<sequence length="571" mass="63933">MNSWWRSLGIGTKLSILIQGMLVVVLFLAHFWIMRLVNEGVVEEAERRAEISADGVINGMNMLMVTGMISNPENRRLFIRKMGASENVNDLRIIRSRQVQDQFGPGLPEEQARDDMDRRAIESRKSQFMLSEGGGKFTVRAVVPFIANADYRGTNCLTCHHVPAGSVNGAASITIDMTSELGNIRHIKNMLILGHILLQVLLFILINWLIRRFMQPLVKLQSAMESMQFSGSMERFVPVELKQGCQDEIGKLGMAFNKMAEALSDSEKTMKLSAAIYQSNADAIVVTDENNLIVDVNPAFTRITGFTLNDVIGKNPRMMQSGLHDQEFYRQMWQTILNEGYWQGEMWDKGKNGEIRAKLARITVVRRSDGSVYRHVAQFTDVTEKKQKDELIFWQANYDLLTSLPNRRLLNDRLEHALAAGKNRQNCGALMYIDLDKFKAINESLGPGYGDMLLIEVAHRINSCVREVDTVARISSDEFAVLIEDVGCADNSDATRLAAEIAGNIRTSLSAPYRLKDETHMSTASIGVRIICGNSESADDLIRQANTAMLQAKGSGRNAIRFFESQDVVIG</sequence>
<protein>
    <submittedName>
        <fullName evidence="5">Cyclic di-GMP phosphodiesterase Gmr</fullName>
        <ecNumber evidence="5">3.1.4.52</ecNumber>
    </submittedName>
</protein>
<dbReference type="PANTHER" id="PTHR46663:SF3">
    <property type="entry name" value="SLL0267 PROTEIN"/>
    <property type="match status" value="1"/>
</dbReference>
<dbReference type="EC" id="3.1.4.52" evidence="5"/>
<dbReference type="PANTHER" id="PTHR46663">
    <property type="entry name" value="DIGUANYLATE CYCLASE DGCT-RELATED"/>
    <property type="match status" value="1"/>
</dbReference>
<evidence type="ECO:0000259" key="4">
    <source>
        <dbReference type="PROSITE" id="PS50887"/>
    </source>
</evidence>
<reference evidence="5" key="1">
    <citation type="submission" date="2016-10" db="EMBL/GenBank/DDBJ databases">
        <title>Sequence of Gallionella enrichment culture.</title>
        <authorList>
            <person name="Poehlein A."/>
            <person name="Muehling M."/>
            <person name="Daniel R."/>
        </authorList>
    </citation>
    <scope>NUCLEOTIDE SEQUENCE</scope>
</reference>
<dbReference type="InterPro" id="IPR043128">
    <property type="entry name" value="Rev_trsase/Diguanyl_cyclase"/>
</dbReference>
<dbReference type="InterPro" id="IPR000160">
    <property type="entry name" value="GGDEF_dom"/>
</dbReference>
<dbReference type="SUPFAM" id="SSF55073">
    <property type="entry name" value="Nucleotide cyclase"/>
    <property type="match status" value="1"/>
</dbReference>
<keyword evidence="1" id="KW-0472">Membrane</keyword>
<accession>A0A1J5SAS3</accession>
<dbReference type="CDD" id="cd06225">
    <property type="entry name" value="HAMP"/>
    <property type="match status" value="1"/>
</dbReference>
<dbReference type="PROSITE" id="PS50885">
    <property type="entry name" value="HAMP"/>
    <property type="match status" value="1"/>
</dbReference>
<keyword evidence="5" id="KW-0378">Hydrolase</keyword>
<dbReference type="CDD" id="cd00130">
    <property type="entry name" value="PAS"/>
    <property type="match status" value="1"/>
</dbReference>
<dbReference type="InterPro" id="IPR013767">
    <property type="entry name" value="PAS_fold"/>
</dbReference>
<dbReference type="NCBIfam" id="TIGR00254">
    <property type="entry name" value="GGDEF"/>
    <property type="match status" value="1"/>
</dbReference>
<dbReference type="CDD" id="cd01949">
    <property type="entry name" value="GGDEF"/>
    <property type="match status" value="1"/>
</dbReference>
<feature type="domain" description="HAMP" evidence="3">
    <location>
        <begin position="211"/>
        <end position="268"/>
    </location>
</feature>
<organism evidence="5">
    <name type="scientific">mine drainage metagenome</name>
    <dbReference type="NCBI Taxonomy" id="410659"/>
    <lineage>
        <taxon>unclassified sequences</taxon>
        <taxon>metagenomes</taxon>
        <taxon>ecological metagenomes</taxon>
    </lineage>
</organism>
<evidence type="ECO:0000256" key="1">
    <source>
        <dbReference type="SAM" id="Phobius"/>
    </source>
</evidence>
<dbReference type="SUPFAM" id="SSF55785">
    <property type="entry name" value="PYP-like sensor domain (PAS domain)"/>
    <property type="match status" value="1"/>
</dbReference>
<feature type="transmembrane region" description="Helical" evidence="1">
    <location>
        <begin position="14"/>
        <end position="33"/>
    </location>
</feature>
<dbReference type="NCBIfam" id="TIGR00229">
    <property type="entry name" value="sensory_box"/>
    <property type="match status" value="1"/>
</dbReference>
<dbReference type="EMBL" id="MLJW01000049">
    <property type="protein sequence ID" value="OIR05641.1"/>
    <property type="molecule type" value="Genomic_DNA"/>
</dbReference>
<dbReference type="InterPro" id="IPR052163">
    <property type="entry name" value="DGC-Regulatory_Protein"/>
</dbReference>
<dbReference type="InterPro" id="IPR029787">
    <property type="entry name" value="Nucleotide_cyclase"/>
</dbReference>
<comment type="caution">
    <text evidence="5">The sequence shown here is derived from an EMBL/GenBank/DDBJ whole genome shotgun (WGS) entry which is preliminary data.</text>
</comment>
<dbReference type="Pfam" id="PF00989">
    <property type="entry name" value="PAS"/>
    <property type="match status" value="1"/>
</dbReference>
<dbReference type="Gene3D" id="3.30.70.270">
    <property type="match status" value="1"/>
</dbReference>
<evidence type="ECO:0000313" key="5">
    <source>
        <dbReference type="EMBL" id="OIR05641.1"/>
    </source>
</evidence>
<gene>
    <name evidence="5" type="primary">gmr_75</name>
    <name evidence="5" type="ORF">GALL_123850</name>
</gene>
<keyword evidence="1" id="KW-1133">Transmembrane helix</keyword>
<feature type="transmembrane region" description="Helical" evidence="1">
    <location>
        <begin position="190"/>
        <end position="210"/>
    </location>
</feature>
<evidence type="ECO:0000259" key="2">
    <source>
        <dbReference type="PROSITE" id="PS50112"/>
    </source>
</evidence>
<dbReference type="InterPro" id="IPR000014">
    <property type="entry name" value="PAS"/>
</dbReference>
<dbReference type="Pfam" id="PF00672">
    <property type="entry name" value="HAMP"/>
    <property type="match status" value="1"/>
</dbReference>
<dbReference type="SMART" id="SM00304">
    <property type="entry name" value="HAMP"/>
    <property type="match status" value="1"/>
</dbReference>
<dbReference type="AlphaFoldDB" id="A0A1J5SAS3"/>
<dbReference type="SMART" id="SM00267">
    <property type="entry name" value="GGDEF"/>
    <property type="match status" value="1"/>
</dbReference>
<feature type="domain" description="GGDEF" evidence="4">
    <location>
        <begin position="426"/>
        <end position="565"/>
    </location>
</feature>
<dbReference type="GO" id="GO:0007165">
    <property type="term" value="P:signal transduction"/>
    <property type="evidence" value="ECO:0007669"/>
    <property type="project" value="InterPro"/>
</dbReference>
<dbReference type="GO" id="GO:0071111">
    <property type="term" value="F:cyclic-guanylate-specific phosphodiesterase activity"/>
    <property type="evidence" value="ECO:0007669"/>
    <property type="project" value="UniProtKB-EC"/>
</dbReference>
<name>A0A1J5SAS3_9ZZZZ</name>
<dbReference type="GO" id="GO:0016020">
    <property type="term" value="C:membrane"/>
    <property type="evidence" value="ECO:0007669"/>
    <property type="project" value="InterPro"/>
</dbReference>
<dbReference type="Gene3D" id="6.10.340.10">
    <property type="match status" value="1"/>
</dbReference>
<dbReference type="SMART" id="SM00091">
    <property type="entry name" value="PAS"/>
    <property type="match status" value="1"/>
</dbReference>
<dbReference type="Gene3D" id="3.30.450.290">
    <property type="match status" value="1"/>
</dbReference>
<dbReference type="InterPro" id="IPR035965">
    <property type="entry name" value="PAS-like_dom_sf"/>
</dbReference>
<dbReference type="PROSITE" id="PS50887">
    <property type="entry name" value="GGDEF"/>
    <property type="match status" value="1"/>
</dbReference>
<keyword evidence="1" id="KW-0812">Transmembrane</keyword>